<evidence type="ECO:0000256" key="10">
    <source>
        <dbReference type="ARBA" id="ARBA00023004"/>
    </source>
</evidence>
<keyword evidence="7 14" id="KW-0479">Metal-binding</keyword>
<evidence type="ECO:0000256" key="5">
    <source>
        <dbReference type="ARBA" id="ARBA00022617"/>
    </source>
</evidence>
<evidence type="ECO:0000256" key="13">
    <source>
        <dbReference type="ARBA" id="ARBA00023180"/>
    </source>
</evidence>
<dbReference type="InterPro" id="IPR002401">
    <property type="entry name" value="Cyt_P450_E_grp-I"/>
</dbReference>
<keyword evidence="11 14" id="KW-0503">Monooxygenase</keyword>
<evidence type="ECO:0000313" key="15">
    <source>
        <dbReference type="EMBL" id="KAL0059530.1"/>
    </source>
</evidence>
<evidence type="ECO:0000256" key="2">
    <source>
        <dbReference type="ARBA" id="ARBA00004167"/>
    </source>
</evidence>
<keyword evidence="9 14" id="KW-0560">Oxidoreductase</keyword>
<dbReference type="InterPro" id="IPR036396">
    <property type="entry name" value="Cyt_P450_sf"/>
</dbReference>
<dbReference type="PRINTS" id="PR00463">
    <property type="entry name" value="EP450I"/>
</dbReference>
<comment type="caution">
    <text evidence="15">The sequence shown here is derived from an EMBL/GenBank/DDBJ whole genome shotgun (WGS) entry which is preliminary data.</text>
</comment>
<evidence type="ECO:0000256" key="12">
    <source>
        <dbReference type="ARBA" id="ARBA00023136"/>
    </source>
</evidence>
<dbReference type="EMBL" id="JBBXMP010000221">
    <property type="protein sequence ID" value="KAL0059530.1"/>
    <property type="molecule type" value="Genomic_DNA"/>
</dbReference>
<accession>A0ABR2ZDW2</accession>
<comment type="subcellular location">
    <subcellularLocation>
        <location evidence="2">Membrane</location>
        <topology evidence="2">Single-pass membrane protein</topology>
    </subcellularLocation>
</comment>
<dbReference type="PANTHER" id="PTHR46300">
    <property type="entry name" value="P450, PUTATIVE (EUROFUNG)-RELATED-RELATED"/>
    <property type="match status" value="1"/>
</dbReference>
<evidence type="ECO:0000256" key="14">
    <source>
        <dbReference type="RuleBase" id="RU000461"/>
    </source>
</evidence>
<dbReference type="Proteomes" id="UP001437256">
    <property type="component" value="Unassembled WGS sequence"/>
</dbReference>
<keyword evidence="8" id="KW-1133">Transmembrane helix</keyword>
<evidence type="ECO:0000256" key="9">
    <source>
        <dbReference type="ARBA" id="ARBA00023002"/>
    </source>
</evidence>
<dbReference type="SUPFAM" id="SSF48264">
    <property type="entry name" value="Cytochrome P450"/>
    <property type="match status" value="1"/>
</dbReference>
<comment type="similarity">
    <text evidence="4 14">Belongs to the cytochrome P450 family.</text>
</comment>
<evidence type="ECO:0000256" key="6">
    <source>
        <dbReference type="ARBA" id="ARBA00022692"/>
    </source>
</evidence>
<keyword evidence="10 14" id="KW-0408">Iron</keyword>
<comment type="cofactor">
    <cofactor evidence="1">
        <name>heme</name>
        <dbReference type="ChEBI" id="CHEBI:30413"/>
    </cofactor>
</comment>
<evidence type="ECO:0000256" key="8">
    <source>
        <dbReference type="ARBA" id="ARBA00022989"/>
    </source>
</evidence>
<proteinExistence type="inferred from homology"/>
<gene>
    <name evidence="15" type="ORF">AAF712_013729</name>
</gene>
<keyword evidence="12" id="KW-0472">Membrane</keyword>
<dbReference type="InterPro" id="IPR001128">
    <property type="entry name" value="Cyt_P450"/>
</dbReference>
<dbReference type="InterPro" id="IPR017972">
    <property type="entry name" value="Cyt_P450_CS"/>
</dbReference>
<comment type="pathway">
    <text evidence="3">Secondary metabolite biosynthesis.</text>
</comment>
<dbReference type="InterPro" id="IPR050364">
    <property type="entry name" value="Cytochrome_P450_fung"/>
</dbReference>
<name>A0ABR2ZDW2_9AGAR</name>
<keyword evidence="6" id="KW-0812">Transmembrane</keyword>
<reference evidence="15 16" key="1">
    <citation type="submission" date="2024-05" db="EMBL/GenBank/DDBJ databases">
        <title>A draft genome resource for the thread blight pathogen Marasmius tenuissimus strain MS-2.</title>
        <authorList>
            <person name="Yulfo-Soto G.E."/>
            <person name="Baruah I.K."/>
            <person name="Amoako-Attah I."/>
            <person name="Bukari Y."/>
            <person name="Meinhardt L.W."/>
            <person name="Bailey B.A."/>
            <person name="Cohen S.P."/>
        </authorList>
    </citation>
    <scope>NUCLEOTIDE SEQUENCE [LARGE SCALE GENOMIC DNA]</scope>
    <source>
        <strain evidence="15 16">MS-2</strain>
    </source>
</reference>
<dbReference type="PROSITE" id="PS00086">
    <property type="entry name" value="CYTOCHROME_P450"/>
    <property type="match status" value="1"/>
</dbReference>
<dbReference type="Gene3D" id="1.10.630.10">
    <property type="entry name" value="Cytochrome P450"/>
    <property type="match status" value="1"/>
</dbReference>
<protein>
    <recommendedName>
        <fullName evidence="17">Cytochrome P450</fullName>
    </recommendedName>
</protein>
<sequence length="168" mass="18855">MPHRSTEDTIYNGYLIPKGSVVFGNIWALNLDPARFENPMVFNPDRWMEKPLIPLGGDSSGQKRDHYTFGWGRRFCMGSHIAEASLFIIFARIIWGLDIQGPTSSATGEPQSLDPWDEDNFSTGVSTTAFPFNVAFKARSSSHEEVIVQSFKDAQDHWETLGLAGDER</sequence>
<evidence type="ECO:0008006" key="17">
    <source>
        <dbReference type="Google" id="ProtNLM"/>
    </source>
</evidence>
<keyword evidence="16" id="KW-1185">Reference proteome</keyword>
<evidence type="ECO:0000256" key="1">
    <source>
        <dbReference type="ARBA" id="ARBA00001971"/>
    </source>
</evidence>
<evidence type="ECO:0000256" key="4">
    <source>
        <dbReference type="ARBA" id="ARBA00010617"/>
    </source>
</evidence>
<evidence type="ECO:0000256" key="3">
    <source>
        <dbReference type="ARBA" id="ARBA00005179"/>
    </source>
</evidence>
<evidence type="ECO:0000313" key="16">
    <source>
        <dbReference type="Proteomes" id="UP001437256"/>
    </source>
</evidence>
<organism evidence="15 16">
    <name type="scientific">Marasmius tenuissimus</name>
    <dbReference type="NCBI Taxonomy" id="585030"/>
    <lineage>
        <taxon>Eukaryota</taxon>
        <taxon>Fungi</taxon>
        <taxon>Dikarya</taxon>
        <taxon>Basidiomycota</taxon>
        <taxon>Agaricomycotina</taxon>
        <taxon>Agaricomycetes</taxon>
        <taxon>Agaricomycetidae</taxon>
        <taxon>Agaricales</taxon>
        <taxon>Marasmiineae</taxon>
        <taxon>Marasmiaceae</taxon>
        <taxon>Marasmius</taxon>
    </lineage>
</organism>
<evidence type="ECO:0000256" key="11">
    <source>
        <dbReference type="ARBA" id="ARBA00023033"/>
    </source>
</evidence>
<dbReference type="Pfam" id="PF00067">
    <property type="entry name" value="p450"/>
    <property type="match status" value="1"/>
</dbReference>
<evidence type="ECO:0000256" key="7">
    <source>
        <dbReference type="ARBA" id="ARBA00022723"/>
    </source>
</evidence>
<keyword evidence="13" id="KW-0325">Glycoprotein</keyword>
<dbReference type="PANTHER" id="PTHR46300:SF2">
    <property type="entry name" value="CYTOCHROME P450 MONOOXYGENASE ALNH-RELATED"/>
    <property type="match status" value="1"/>
</dbReference>
<keyword evidence="5 14" id="KW-0349">Heme</keyword>